<dbReference type="InterPro" id="IPR001300">
    <property type="entry name" value="Peptidase_C2_calpain_cat"/>
</dbReference>
<protein>
    <recommendedName>
        <fullName evidence="6">Calpain catalytic domain-containing protein</fullName>
    </recommendedName>
</protein>
<accession>A0A0F9HZJ6</accession>
<dbReference type="SMART" id="SM00230">
    <property type="entry name" value="CysPc"/>
    <property type="match status" value="1"/>
</dbReference>
<dbReference type="PANTHER" id="PTHR10183:SF379">
    <property type="entry name" value="CALPAIN-5"/>
    <property type="match status" value="1"/>
</dbReference>
<dbReference type="InterPro" id="IPR022684">
    <property type="entry name" value="Calpain_cysteine_protease"/>
</dbReference>
<comment type="similarity">
    <text evidence="1">Belongs to the peptidase C2 family.</text>
</comment>
<evidence type="ECO:0000256" key="3">
    <source>
        <dbReference type="ARBA" id="ARBA00022801"/>
    </source>
</evidence>
<gene>
    <name evidence="7" type="ORF">LCGC14_1641040</name>
</gene>
<dbReference type="PANTHER" id="PTHR10183">
    <property type="entry name" value="CALPAIN"/>
    <property type="match status" value="1"/>
</dbReference>
<feature type="compositionally biased region" description="Acidic residues" evidence="5">
    <location>
        <begin position="199"/>
        <end position="221"/>
    </location>
</feature>
<dbReference type="GO" id="GO:0006508">
    <property type="term" value="P:proteolysis"/>
    <property type="evidence" value="ECO:0007669"/>
    <property type="project" value="UniProtKB-KW"/>
</dbReference>
<feature type="domain" description="Calpain catalytic" evidence="6">
    <location>
        <begin position="377"/>
        <end position="611"/>
    </location>
</feature>
<dbReference type="SUPFAM" id="SSF54001">
    <property type="entry name" value="Cysteine proteinases"/>
    <property type="match status" value="1"/>
</dbReference>
<dbReference type="InterPro" id="IPR038765">
    <property type="entry name" value="Papain-like_cys_pep_sf"/>
</dbReference>
<evidence type="ECO:0000259" key="6">
    <source>
        <dbReference type="PROSITE" id="PS50203"/>
    </source>
</evidence>
<dbReference type="Pfam" id="PF00648">
    <property type="entry name" value="Peptidase_C2"/>
    <property type="match status" value="1"/>
</dbReference>
<evidence type="ECO:0000256" key="5">
    <source>
        <dbReference type="SAM" id="MobiDB-lite"/>
    </source>
</evidence>
<organism evidence="7">
    <name type="scientific">marine sediment metagenome</name>
    <dbReference type="NCBI Taxonomy" id="412755"/>
    <lineage>
        <taxon>unclassified sequences</taxon>
        <taxon>metagenomes</taxon>
        <taxon>ecological metagenomes</taxon>
    </lineage>
</organism>
<dbReference type="EMBL" id="LAZR01013677">
    <property type="protein sequence ID" value="KKM20881.1"/>
    <property type="molecule type" value="Genomic_DNA"/>
</dbReference>
<dbReference type="GO" id="GO:0004198">
    <property type="term" value="F:calcium-dependent cysteine-type endopeptidase activity"/>
    <property type="evidence" value="ECO:0007669"/>
    <property type="project" value="InterPro"/>
</dbReference>
<keyword evidence="3" id="KW-0378">Hydrolase</keyword>
<dbReference type="Gene3D" id="2.60.120.380">
    <property type="match status" value="1"/>
</dbReference>
<proteinExistence type="inferred from homology"/>
<dbReference type="PROSITE" id="PS50203">
    <property type="entry name" value="CALPAIN_CAT"/>
    <property type="match status" value="1"/>
</dbReference>
<evidence type="ECO:0000313" key="7">
    <source>
        <dbReference type="EMBL" id="KKM20881.1"/>
    </source>
</evidence>
<name>A0A0F9HZJ6_9ZZZZ</name>
<feature type="compositionally biased region" description="Pro residues" evidence="5">
    <location>
        <begin position="222"/>
        <end position="234"/>
    </location>
</feature>
<evidence type="ECO:0000256" key="4">
    <source>
        <dbReference type="ARBA" id="ARBA00022807"/>
    </source>
</evidence>
<dbReference type="AlphaFoldDB" id="A0A0F9HZJ6"/>
<feature type="region of interest" description="Disordered" evidence="5">
    <location>
        <begin position="186"/>
        <end position="238"/>
    </location>
</feature>
<reference evidence="7" key="1">
    <citation type="journal article" date="2015" name="Nature">
        <title>Complex archaea that bridge the gap between prokaryotes and eukaryotes.</title>
        <authorList>
            <person name="Spang A."/>
            <person name="Saw J.H."/>
            <person name="Jorgensen S.L."/>
            <person name="Zaremba-Niedzwiedzka K."/>
            <person name="Martijn J."/>
            <person name="Lind A.E."/>
            <person name="van Eijk R."/>
            <person name="Schleper C."/>
            <person name="Guy L."/>
            <person name="Ettema T.J."/>
        </authorList>
    </citation>
    <scope>NUCLEOTIDE SEQUENCE</scope>
</reference>
<sequence>MKLTTCSDVDVTLLERLELRLLLSAGSLADEIFAAADLAETAVFAPTGETEVMGKPADGTKRGKGGSTDDIGNTFAEATALLLDGLGWGLVSGKVDYAGDVDVLSMVATQTGRMQVDLNPLANRKNKVSGDLSAYDGAAVLLGRDADGADIQASLSFDVVSGETYYIKVASLDGLKGKYNIAVSTTAATDPDPGPDPAPDPDPDPAPEPDPDPAPEPEPDPAPDPAPDPSPPGEYVPGSEVAWYTEDLSEGVGLVVLGTDGADQITVSHSGGSTIVITAGGTYILADTFISIQLYGFGGDDLLVSISGVSETVWGGDGFDSFWVDSLDVIGDVDASETAANSVHVVTEFYQPTSDPAEYVSLELGGQDIVDPIVSVPYADFSDVPLFVDGAQYDDIIQNGIGDCYLMATLSSLAYSDPMIVEQMIVSLGDGTFAVRFYRDGQPVYVRIDGELPSYEGSPKPATAQFSADGESWVAFVEKAYAQFRLNENSYGSLNGGWMDGVYTQITNMAAGGPLTSTLSSDALAQYIAENLDDGHAVSAGTGSGVEAPLIGSHAYVVTSIENVDGEWYVTVFNVWGRDGKDWDDNYFDGLVTISLTMFQDNFFRLSVSSA</sequence>
<keyword evidence="2" id="KW-0645">Protease</keyword>
<comment type="caution">
    <text evidence="7">The sequence shown here is derived from an EMBL/GenBank/DDBJ whole genome shotgun (WGS) entry which is preliminary data.</text>
</comment>
<evidence type="ECO:0000256" key="2">
    <source>
        <dbReference type="ARBA" id="ARBA00022670"/>
    </source>
</evidence>
<evidence type="ECO:0000256" key="1">
    <source>
        <dbReference type="ARBA" id="ARBA00007623"/>
    </source>
</evidence>
<keyword evidence="4" id="KW-0788">Thiol protease</keyword>